<dbReference type="Proteomes" id="UP000054217">
    <property type="component" value="Unassembled WGS sequence"/>
</dbReference>
<organism evidence="2 3">
    <name type="scientific">Pisolithus tinctorius Marx 270</name>
    <dbReference type="NCBI Taxonomy" id="870435"/>
    <lineage>
        <taxon>Eukaryota</taxon>
        <taxon>Fungi</taxon>
        <taxon>Dikarya</taxon>
        <taxon>Basidiomycota</taxon>
        <taxon>Agaricomycotina</taxon>
        <taxon>Agaricomycetes</taxon>
        <taxon>Agaricomycetidae</taxon>
        <taxon>Boletales</taxon>
        <taxon>Sclerodermatineae</taxon>
        <taxon>Pisolithaceae</taxon>
        <taxon>Pisolithus</taxon>
    </lineage>
</organism>
<dbReference type="AlphaFoldDB" id="A0A0C3PJB0"/>
<sequence length="114" mass="12488">MTDNRINNSGGPSQVFLENKEGPTLRIQADSGRTAPLEREGHALKLLSNVPLESYNAIGQQYPTFLLDVIDRHSAGSIHSVFRTVANENAAMGILTGYISWHNYAVESYNAIGQ</sequence>
<dbReference type="EMBL" id="KN831956">
    <property type="protein sequence ID" value="KIO08681.1"/>
    <property type="molecule type" value="Genomic_DNA"/>
</dbReference>
<accession>A0A0C3PJB0</accession>
<protein>
    <submittedName>
        <fullName evidence="2">Uncharacterized protein</fullName>
    </submittedName>
</protein>
<keyword evidence="3" id="KW-1185">Reference proteome</keyword>
<dbReference type="InParanoid" id="A0A0C3PJB0"/>
<gene>
    <name evidence="2" type="ORF">M404DRAFT_996925</name>
</gene>
<dbReference type="HOGENOM" id="CLU_2134570_0_0_1"/>
<evidence type="ECO:0000313" key="3">
    <source>
        <dbReference type="Proteomes" id="UP000054217"/>
    </source>
</evidence>
<proteinExistence type="predicted"/>
<feature type="region of interest" description="Disordered" evidence="1">
    <location>
        <begin position="1"/>
        <end position="22"/>
    </location>
</feature>
<reference evidence="2 3" key="1">
    <citation type="submission" date="2014-04" db="EMBL/GenBank/DDBJ databases">
        <authorList>
            <consortium name="DOE Joint Genome Institute"/>
            <person name="Kuo A."/>
            <person name="Kohler A."/>
            <person name="Costa M.D."/>
            <person name="Nagy L.G."/>
            <person name="Floudas D."/>
            <person name="Copeland A."/>
            <person name="Barry K.W."/>
            <person name="Cichocki N."/>
            <person name="Veneault-Fourrey C."/>
            <person name="LaButti K."/>
            <person name="Lindquist E.A."/>
            <person name="Lipzen A."/>
            <person name="Lundell T."/>
            <person name="Morin E."/>
            <person name="Murat C."/>
            <person name="Sun H."/>
            <person name="Tunlid A."/>
            <person name="Henrissat B."/>
            <person name="Grigoriev I.V."/>
            <person name="Hibbett D.S."/>
            <person name="Martin F."/>
            <person name="Nordberg H.P."/>
            <person name="Cantor M.N."/>
            <person name="Hua S.X."/>
        </authorList>
    </citation>
    <scope>NUCLEOTIDE SEQUENCE [LARGE SCALE GENOMIC DNA]</scope>
    <source>
        <strain evidence="2 3">Marx 270</strain>
    </source>
</reference>
<reference evidence="3" key="2">
    <citation type="submission" date="2015-01" db="EMBL/GenBank/DDBJ databases">
        <title>Evolutionary Origins and Diversification of the Mycorrhizal Mutualists.</title>
        <authorList>
            <consortium name="DOE Joint Genome Institute"/>
            <consortium name="Mycorrhizal Genomics Consortium"/>
            <person name="Kohler A."/>
            <person name="Kuo A."/>
            <person name="Nagy L.G."/>
            <person name="Floudas D."/>
            <person name="Copeland A."/>
            <person name="Barry K.W."/>
            <person name="Cichocki N."/>
            <person name="Veneault-Fourrey C."/>
            <person name="LaButti K."/>
            <person name="Lindquist E.A."/>
            <person name="Lipzen A."/>
            <person name="Lundell T."/>
            <person name="Morin E."/>
            <person name="Murat C."/>
            <person name="Riley R."/>
            <person name="Ohm R."/>
            <person name="Sun H."/>
            <person name="Tunlid A."/>
            <person name="Henrissat B."/>
            <person name="Grigoriev I.V."/>
            <person name="Hibbett D.S."/>
            <person name="Martin F."/>
        </authorList>
    </citation>
    <scope>NUCLEOTIDE SEQUENCE [LARGE SCALE GENOMIC DNA]</scope>
    <source>
        <strain evidence="3">Marx 270</strain>
    </source>
</reference>
<feature type="compositionally biased region" description="Polar residues" evidence="1">
    <location>
        <begin position="1"/>
        <end position="12"/>
    </location>
</feature>
<evidence type="ECO:0000256" key="1">
    <source>
        <dbReference type="SAM" id="MobiDB-lite"/>
    </source>
</evidence>
<name>A0A0C3PJB0_PISTI</name>
<evidence type="ECO:0000313" key="2">
    <source>
        <dbReference type="EMBL" id="KIO08681.1"/>
    </source>
</evidence>